<feature type="region of interest" description="Disordered" evidence="1">
    <location>
        <begin position="288"/>
        <end position="307"/>
    </location>
</feature>
<dbReference type="AlphaFoldDB" id="A0AAD4L9D2"/>
<dbReference type="Pfam" id="PF17109">
    <property type="entry name" value="Goodbye"/>
    <property type="match status" value="1"/>
</dbReference>
<comment type="caution">
    <text evidence="3">The sequence shown here is derived from an EMBL/GenBank/DDBJ whole genome shotgun (WGS) entry which is preliminary data.</text>
</comment>
<gene>
    <name evidence="3" type="ORF">EDB92DRAFT_1575125</name>
</gene>
<accession>A0AAD4L9D2</accession>
<evidence type="ECO:0000313" key="4">
    <source>
        <dbReference type="Proteomes" id="UP001201163"/>
    </source>
</evidence>
<evidence type="ECO:0000259" key="2">
    <source>
        <dbReference type="Pfam" id="PF17109"/>
    </source>
</evidence>
<feature type="domain" description="Fungal STAND N-terminal Goodbye" evidence="2">
    <location>
        <begin position="31"/>
        <end position="151"/>
    </location>
</feature>
<protein>
    <recommendedName>
        <fullName evidence="2">Fungal STAND N-terminal Goodbye domain-containing protein</fullName>
    </recommendedName>
</protein>
<proteinExistence type="predicted"/>
<reference evidence="3" key="1">
    <citation type="submission" date="2022-01" db="EMBL/GenBank/DDBJ databases">
        <title>Comparative genomics reveals a dynamic genome evolution in the ectomycorrhizal milk-cap (Lactarius) mushrooms.</title>
        <authorList>
            <consortium name="DOE Joint Genome Institute"/>
            <person name="Lebreton A."/>
            <person name="Tang N."/>
            <person name="Kuo A."/>
            <person name="LaButti K."/>
            <person name="Drula E."/>
            <person name="Barry K."/>
            <person name="Clum A."/>
            <person name="Lipzen A."/>
            <person name="Mousain D."/>
            <person name="Ng V."/>
            <person name="Wang R."/>
            <person name="Wang X."/>
            <person name="Dai Y."/>
            <person name="Henrissat B."/>
            <person name="Grigoriev I.V."/>
            <person name="Guerin-Laguette A."/>
            <person name="Yu F."/>
            <person name="Martin F.M."/>
        </authorList>
    </citation>
    <scope>NUCLEOTIDE SEQUENCE</scope>
    <source>
        <strain evidence="3">QP</strain>
    </source>
</reference>
<dbReference type="Proteomes" id="UP001201163">
    <property type="component" value="Unassembled WGS sequence"/>
</dbReference>
<name>A0AAD4L9D2_9AGAM</name>
<sequence length="326" mass="36505">MSQSRAQTHPVLDLASITSSSNFQAIFCDSWKEYEQKTKKNLLVHPLTSRLQSCNSPTDILAVLYDQVPGFDPSRRTEDRFTKLLGPTVNVLYAFATTLNEGVGLVFSPAKVIFAGAGVLLLAAKDAVASREALIDMFEQIESFFKRLETYTEVPTTESMRDIIVKIMVEVLDILAISTKEIKQGRTKKYFRKLIGRTDIEDALKGLNKLTQEEARMAIAQVLKVTHHVDDGVKNVGDIVGLIGTKMNDVDDKVKVIIEEGVVKETTTETRALVQHTANNIEETKRTQLRQELRKRVSPPDPSTNHNIACEASHKQTAEWFFQGNK</sequence>
<evidence type="ECO:0000256" key="1">
    <source>
        <dbReference type="SAM" id="MobiDB-lite"/>
    </source>
</evidence>
<keyword evidence="4" id="KW-1185">Reference proteome</keyword>
<dbReference type="EMBL" id="JAKELL010000088">
    <property type="protein sequence ID" value="KAH8983468.1"/>
    <property type="molecule type" value="Genomic_DNA"/>
</dbReference>
<evidence type="ECO:0000313" key="3">
    <source>
        <dbReference type="EMBL" id="KAH8983468.1"/>
    </source>
</evidence>
<organism evidence="3 4">
    <name type="scientific">Lactarius akahatsu</name>
    <dbReference type="NCBI Taxonomy" id="416441"/>
    <lineage>
        <taxon>Eukaryota</taxon>
        <taxon>Fungi</taxon>
        <taxon>Dikarya</taxon>
        <taxon>Basidiomycota</taxon>
        <taxon>Agaricomycotina</taxon>
        <taxon>Agaricomycetes</taxon>
        <taxon>Russulales</taxon>
        <taxon>Russulaceae</taxon>
        <taxon>Lactarius</taxon>
    </lineage>
</organism>
<dbReference type="InterPro" id="IPR031350">
    <property type="entry name" value="Goodbye_dom"/>
</dbReference>